<comment type="caution">
    <text evidence="2">The sequence shown here is derived from an EMBL/GenBank/DDBJ whole genome shotgun (WGS) entry which is preliminary data.</text>
</comment>
<dbReference type="InterPro" id="IPR038765">
    <property type="entry name" value="Papain-like_cys_pep_sf"/>
</dbReference>
<evidence type="ECO:0000259" key="1">
    <source>
        <dbReference type="SMART" id="SM00460"/>
    </source>
</evidence>
<accession>A0A917DBZ2</accession>
<dbReference type="PANTHER" id="PTHR46333">
    <property type="entry name" value="CYTOKINESIS PROTEIN 3"/>
    <property type="match status" value="1"/>
</dbReference>
<dbReference type="Gene3D" id="3.10.620.30">
    <property type="match status" value="1"/>
</dbReference>
<dbReference type="PANTHER" id="PTHR46333:SF2">
    <property type="entry name" value="CYTOKINESIS PROTEIN 3"/>
    <property type="match status" value="1"/>
</dbReference>
<dbReference type="GO" id="GO:0005737">
    <property type="term" value="C:cytoplasm"/>
    <property type="evidence" value="ECO:0007669"/>
    <property type="project" value="TreeGrafter"/>
</dbReference>
<dbReference type="SMART" id="SM00460">
    <property type="entry name" value="TGc"/>
    <property type="match status" value="1"/>
</dbReference>
<gene>
    <name evidence="2" type="ORF">GCM10011343_14070</name>
</gene>
<dbReference type="Pfam" id="PF01841">
    <property type="entry name" value="Transglut_core"/>
    <property type="match status" value="1"/>
</dbReference>
<organism evidence="2 3">
    <name type="scientific">Flavobacterium orientale</name>
    <dbReference type="NCBI Taxonomy" id="1756020"/>
    <lineage>
        <taxon>Bacteria</taxon>
        <taxon>Pseudomonadati</taxon>
        <taxon>Bacteroidota</taxon>
        <taxon>Flavobacteriia</taxon>
        <taxon>Flavobacteriales</taxon>
        <taxon>Flavobacteriaceae</taxon>
        <taxon>Flavobacterium</taxon>
    </lineage>
</organism>
<dbReference type="SUPFAM" id="SSF54001">
    <property type="entry name" value="Cysteine proteinases"/>
    <property type="match status" value="1"/>
</dbReference>
<evidence type="ECO:0000313" key="2">
    <source>
        <dbReference type="EMBL" id="GGD25067.1"/>
    </source>
</evidence>
<keyword evidence="3" id="KW-1185">Reference proteome</keyword>
<dbReference type="AlphaFoldDB" id="A0A917DBZ2"/>
<dbReference type="InterPro" id="IPR052557">
    <property type="entry name" value="CAP/Cytokinesis_protein"/>
</dbReference>
<proteinExistence type="predicted"/>
<reference evidence="2" key="1">
    <citation type="journal article" date="2014" name="Int. J. Syst. Evol. Microbiol.">
        <title>Complete genome sequence of Corynebacterium casei LMG S-19264T (=DSM 44701T), isolated from a smear-ripened cheese.</title>
        <authorList>
            <consortium name="US DOE Joint Genome Institute (JGI-PGF)"/>
            <person name="Walter F."/>
            <person name="Albersmeier A."/>
            <person name="Kalinowski J."/>
            <person name="Ruckert C."/>
        </authorList>
    </citation>
    <scope>NUCLEOTIDE SEQUENCE</scope>
    <source>
        <strain evidence="2">CGMCC 1.12506</strain>
    </source>
</reference>
<reference evidence="2" key="2">
    <citation type="submission" date="2020-09" db="EMBL/GenBank/DDBJ databases">
        <authorList>
            <person name="Sun Q."/>
            <person name="Zhou Y."/>
        </authorList>
    </citation>
    <scope>NUCLEOTIDE SEQUENCE</scope>
    <source>
        <strain evidence="2">CGMCC 1.12506</strain>
    </source>
</reference>
<name>A0A917DBZ2_9FLAO</name>
<evidence type="ECO:0000313" key="3">
    <source>
        <dbReference type="Proteomes" id="UP000625735"/>
    </source>
</evidence>
<dbReference type="EMBL" id="BMFG01000004">
    <property type="protein sequence ID" value="GGD25067.1"/>
    <property type="molecule type" value="Genomic_DNA"/>
</dbReference>
<feature type="domain" description="Transglutaminase-like" evidence="1">
    <location>
        <begin position="106"/>
        <end position="173"/>
    </location>
</feature>
<dbReference type="InterPro" id="IPR002931">
    <property type="entry name" value="Transglutaminase-like"/>
</dbReference>
<dbReference type="RefSeq" id="WP_188361838.1">
    <property type="nucleotide sequence ID" value="NZ_BMFG01000004.1"/>
</dbReference>
<protein>
    <recommendedName>
        <fullName evidence="1">Transglutaminase-like domain-containing protein</fullName>
    </recommendedName>
</protein>
<sequence length="324" mass="37761">MILNNITFVLLFALNYVSAQQIHPVDAKVLTYPKFFTSIDKLAERIQTDFQTDYDKARAVYVWVANNITYDLKAKSNPKTIVIESKSTFEFEKKVNRLKSKRINQTFRSKKGVCQHYSELYQTIAEKVGLKVQFLSGNAKTAQNQIGMSSKMSNHAWNAVWANERWILLDATWGAGYTLTDENKFVKEYNDFYFDTPPSLFFKKHFPDTGKWLNQVLDRNTYESYPLYYNFFSKKGFELDPDIGVIEANEGEIIHLKIKNLVFSEAVKLGKKDKIPLQFKPFNQEDNFVAFEFVYSRKQGRYITIYINENPFAVIKIIPKKAKT</sequence>
<dbReference type="Proteomes" id="UP000625735">
    <property type="component" value="Unassembled WGS sequence"/>
</dbReference>